<feature type="compositionally biased region" description="Polar residues" evidence="1">
    <location>
        <begin position="635"/>
        <end position="654"/>
    </location>
</feature>
<keyword evidence="2" id="KW-0472">Membrane</keyword>
<comment type="caution">
    <text evidence="3">The sequence shown here is derived from an EMBL/GenBank/DDBJ whole genome shotgun (WGS) entry which is preliminary data.</text>
</comment>
<feature type="transmembrane region" description="Helical" evidence="2">
    <location>
        <begin position="1048"/>
        <end position="1065"/>
    </location>
</feature>
<feature type="compositionally biased region" description="Basic and acidic residues" evidence="1">
    <location>
        <begin position="519"/>
        <end position="530"/>
    </location>
</feature>
<feature type="compositionally biased region" description="Low complexity" evidence="1">
    <location>
        <begin position="416"/>
        <end position="430"/>
    </location>
</feature>
<feature type="region of interest" description="Disordered" evidence="1">
    <location>
        <begin position="201"/>
        <end position="222"/>
    </location>
</feature>
<feature type="region of interest" description="Disordered" evidence="1">
    <location>
        <begin position="704"/>
        <end position="732"/>
    </location>
</feature>
<sequence>MSKLKCDKLHRINNNHENVRKINSSMSIVYSTIRKNIHYIKEGTQFYYSLVKILLITFFICIFTRSNHGQFYETFKYKPNTKSIYLKRLNRSLHEHQISNNFNYFNNAYVNNQNILIDNYNNEIDYLNDYVKNDILNNSEQININNEIIDKKCSVLLRRQRVLYEEKTDAVTTSEGASETLGDIRNKLKTRTETPDGITYGNRMHGPMKGKLDNLSNKPSEFRRTNNTEYETKLKGPPTNENDYRKNIMKEPEVKTKVINLRNCGVNKSRVVAYEVVPKIVTTKDEGNRKINRVEYEIRAKYDTTSKNEENNNDTTTNNISSKMETKNESIMGNSNGTYEVREEKMNISQQSRLNSKSSNMNGIKSNVTTSKETPIAKPSNNLENKEGKNPFMDDDVSNKKGNLQDNNRKLNLTTNSNNVKNKLGNNNNNQMKQGTNPFIDDDVNNKKDNFQDNNRKLNVTTNTTNIKNKLENNNNQMKQGKNPFIDDDVNDRKDNLQDSNRVLKKGTNPFIDEDELEEIHKQEREETIRNGKKQNGGNNQNKKSSPKSQNKTINQNKQNSQNRTNNQNKQNSQNRTNNQNKQNSQNRTNNQNKQNSQNRTNNQNKQNSQNKTNNQNKQNKQNIPKKLDNKNKENTQCNQNENLKTSDNQINEKSSMDTSKNNTVNKKNNDDNNNSVKSSKFKDVLLDVAKDIENGISSDMLNKNQGRKLKNESITQNELENKSARNIDDSKHLFEKGYDSKTESKRDFNISQESSLDYIHEYERVLNNEYDNYSDRGSTSMAYDEYCDYDEYEYYNDYDDNYVGNPMKLFTSDIMNRYGNIKSGLKHNTNKIAKTVLKGIDDIEDETPSIKEKNKNKNNKKKNKIQIDKEDISDRVSLNSTDSERYYNNEDYYRNGNYYGSDHYYDSDMYSNSDDSDNDDGNPITVLASEIVDAYGNIKGGALKVKDLITEGGPQLLDMTANMVGNKTKDGLNKVKEIVTKKCGIDVESDVDLETETNPLKWHEVIRKKYRKLHFGWKLFLNIGPPAALAIIGSGLAIASLGVYCPIAFIPMAAILFFQVYRLTKKHYYSKKKIGIKNFF</sequence>
<keyword evidence="4" id="KW-1185">Reference proteome</keyword>
<feature type="compositionally biased region" description="Polar residues" evidence="1">
    <location>
        <begin position="400"/>
        <end position="415"/>
    </location>
</feature>
<feature type="compositionally biased region" description="Low complexity" evidence="1">
    <location>
        <begin position="658"/>
        <end position="679"/>
    </location>
</feature>
<feature type="compositionally biased region" description="Polar residues" evidence="1">
    <location>
        <begin position="347"/>
        <end position="383"/>
    </location>
</feature>
<feature type="compositionally biased region" description="Low complexity" evidence="1">
    <location>
        <begin position="457"/>
        <end position="476"/>
    </location>
</feature>
<reference evidence="3" key="1">
    <citation type="submission" date="2016-09" db="EMBL/GenBank/DDBJ databases">
        <authorList>
            <consortium name="Pathogen Informatics"/>
            <person name="Sun Q."/>
            <person name="Inoue M."/>
        </authorList>
    </citation>
    <scope>NUCLEOTIDE SEQUENCE</scope>
</reference>
<evidence type="ECO:0000313" key="3">
    <source>
        <dbReference type="EMBL" id="SCQ12634.1"/>
    </source>
</evidence>
<evidence type="ECO:0000256" key="1">
    <source>
        <dbReference type="SAM" id="MobiDB-lite"/>
    </source>
</evidence>
<feature type="region of interest" description="Disordered" evidence="1">
    <location>
        <begin position="346"/>
        <end position="679"/>
    </location>
</feature>
<evidence type="ECO:0000256" key="2">
    <source>
        <dbReference type="SAM" id="Phobius"/>
    </source>
</evidence>
<feature type="compositionally biased region" description="Low complexity" evidence="1">
    <location>
        <begin position="534"/>
        <end position="623"/>
    </location>
</feature>
<accession>A0ABY0KW14</accession>
<feature type="compositionally biased region" description="Basic and acidic residues" evidence="1">
    <location>
        <begin position="444"/>
        <end position="456"/>
    </location>
</feature>
<dbReference type="EMBL" id="FMKD01000026">
    <property type="protein sequence ID" value="SCQ12634.1"/>
    <property type="molecule type" value="Genomic_DNA"/>
</dbReference>
<keyword evidence="2" id="KW-1133">Transmembrane helix</keyword>
<name>A0ABY0KW14_9APIC</name>
<dbReference type="Proteomes" id="UP000831156">
    <property type="component" value="Unassembled WGS sequence"/>
</dbReference>
<feature type="transmembrane region" description="Helical" evidence="2">
    <location>
        <begin position="46"/>
        <end position="64"/>
    </location>
</feature>
<proteinExistence type="predicted"/>
<gene>
    <name evidence="3" type="ORF">PGABG01_0006200</name>
</gene>
<protein>
    <submittedName>
        <fullName evidence="3">EMP1-trafficking protein, putative</fullName>
    </submittedName>
</protein>
<organism evidence="3 4">
    <name type="scientific">Plasmodium gaboni</name>
    <dbReference type="NCBI Taxonomy" id="647221"/>
    <lineage>
        <taxon>Eukaryota</taxon>
        <taxon>Sar</taxon>
        <taxon>Alveolata</taxon>
        <taxon>Apicomplexa</taxon>
        <taxon>Aconoidasida</taxon>
        <taxon>Haemosporida</taxon>
        <taxon>Plasmodiidae</taxon>
        <taxon>Plasmodium</taxon>
        <taxon>Plasmodium (Laverania)</taxon>
    </lineage>
</organism>
<keyword evidence="2" id="KW-0812">Transmembrane</keyword>
<evidence type="ECO:0000313" key="4">
    <source>
        <dbReference type="Proteomes" id="UP000831156"/>
    </source>
</evidence>
<feature type="compositionally biased region" description="Basic and acidic residues" evidence="1">
    <location>
        <begin position="720"/>
        <end position="732"/>
    </location>
</feature>